<keyword evidence="2" id="KW-0732">Signal</keyword>
<evidence type="ECO:0000256" key="2">
    <source>
        <dbReference type="SAM" id="SignalP"/>
    </source>
</evidence>
<accession>A0A179H2N1</accession>
<feature type="signal peptide" evidence="2">
    <location>
        <begin position="1"/>
        <end position="18"/>
    </location>
</feature>
<organism evidence="3 4">
    <name type="scientific">Purpureocillium lilacinum</name>
    <name type="common">Paecilomyces lilacinus</name>
    <dbReference type="NCBI Taxonomy" id="33203"/>
    <lineage>
        <taxon>Eukaryota</taxon>
        <taxon>Fungi</taxon>
        <taxon>Dikarya</taxon>
        <taxon>Ascomycota</taxon>
        <taxon>Pezizomycotina</taxon>
        <taxon>Sordariomycetes</taxon>
        <taxon>Hypocreomycetidae</taxon>
        <taxon>Hypocreales</taxon>
        <taxon>Ophiocordycipitaceae</taxon>
        <taxon>Purpureocillium</taxon>
    </lineage>
</organism>
<sequence length="253" mass="28480">MHPLHAATLLSLGWAVAAFDPAKRYACSSRDYDFCLDSFVWCASPNDDDDNKGCSFPENTFPYYDRESGSNPALLLWSKNYTITWKKTDDKYPVQLRWGFSVQRDPQKSGSWSKNITKGAKSFSFTFEDLAAEIGNSSDTNFTVAEVKGFAADLTNSFQISQPEKYAAQGEENRFDHSDQFTVLDDIASRYLKTQEHISHRQTYHKWKLGVGIGVGVGVPILMIVSMVMGWCLGRRGRAKRTPKTVSPRASME</sequence>
<dbReference type="Proteomes" id="UP000078240">
    <property type="component" value="Unassembled WGS sequence"/>
</dbReference>
<gene>
    <name evidence="3" type="ORF">VFPBJ_02407</name>
</gene>
<dbReference type="AlphaFoldDB" id="A0A179H2N1"/>
<feature type="transmembrane region" description="Helical" evidence="1">
    <location>
        <begin position="209"/>
        <end position="234"/>
    </location>
</feature>
<name>A0A179H2N1_PURLI</name>
<dbReference type="EMBL" id="LSBH01000002">
    <property type="protein sequence ID" value="OAQ83639.1"/>
    <property type="molecule type" value="Genomic_DNA"/>
</dbReference>
<reference evidence="3 4" key="1">
    <citation type="submission" date="2016-01" db="EMBL/GenBank/DDBJ databases">
        <title>Biosynthesis of antibiotic leucinostatins and their inhibition on Phytophthora in bio-control Purpureocillium lilacinum.</title>
        <authorList>
            <person name="Wang G."/>
            <person name="Liu Z."/>
            <person name="Lin R."/>
            <person name="Li E."/>
            <person name="Mao Z."/>
            <person name="Ling J."/>
            <person name="Yin W."/>
            <person name="Xie B."/>
        </authorList>
    </citation>
    <scope>NUCLEOTIDE SEQUENCE [LARGE SCALE GENOMIC DNA]</scope>
    <source>
        <strain evidence="3">PLBJ-1</strain>
    </source>
</reference>
<comment type="caution">
    <text evidence="3">The sequence shown here is derived from an EMBL/GenBank/DDBJ whole genome shotgun (WGS) entry which is preliminary data.</text>
</comment>
<evidence type="ECO:0000256" key="1">
    <source>
        <dbReference type="SAM" id="Phobius"/>
    </source>
</evidence>
<keyword evidence="1" id="KW-1133">Transmembrane helix</keyword>
<keyword evidence="1" id="KW-0472">Membrane</keyword>
<evidence type="ECO:0000313" key="4">
    <source>
        <dbReference type="Proteomes" id="UP000078240"/>
    </source>
</evidence>
<evidence type="ECO:0000313" key="3">
    <source>
        <dbReference type="EMBL" id="OAQ83639.1"/>
    </source>
</evidence>
<proteinExistence type="predicted"/>
<protein>
    <submittedName>
        <fullName evidence="3">Uncharacterized protein</fullName>
    </submittedName>
</protein>
<feature type="chain" id="PRO_5008103187" evidence="2">
    <location>
        <begin position="19"/>
        <end position="253"/>
    </location>
</feature>
<keyword evidence="1" id="KW-0812">Transmembrane</keyword>